<feature type="region of interest" description="Disordered" evidence="3">
    <location>
        <begin position="356"/>
        <end position="556"/>
    </location>
</feature>
<keyword evidence="2" id="KW-0175">Coiled coil</keyword>
<organism evidence="4 5">
    <name type="scientific">Cephus cinctus</name>
    <name type="common">Wheat stem sawfly</name>
    <dbReference type="NCBI Taxonomy" id="211228"/>
    <lineage>
        <taxon>Eukaryota</taxon>
        <taxon>Metazoa</taxon>
        <taxon>Ecdysozoa</taxon>
        <taxon>Arthropoda</taxon>
        <taxon>Hexapoda</taxon>
        <taxon>Insecta</taxon>
        <taxon>Pterygota</taxon>
        <taxon>Neoptera</taxon>
        <taxon>Endopterygota</taxon>
        <taxon>Hymenoptera</taxon>
        <taxon>Cephoidea</taxon>
        <taxon>Cephidae</taxon>
        <taxon>Cephus</taxon>
    </lineage>
</organism>
<feature type="compositionally biased region" description="Basic and acidic residues" evidence="3">
    <location>
        <begin position="112"/>
        <end position="130"/>
    </location>
</feature>
<dbReference type="InterPro" id="IPR029336">
    <property type="entry name" value="DUF4594"/>
</dbReference>
<dbReference type="Pfam" id="PF15266">
    <property type="entry name" value="DUF4594"/>
    <property type="match status" value="1"/>
</dbReference>
<feature type="region of interest" description="Disordered" evidence="3">
    <location>
        <begin position="742"/>
        <end position="811"/>
    </location>
</feature>
<feature type="compositionally biased region" description="Polar residues" evidence="3">
    <location>
        <begin position="517"/>
        <end position="534"/>
    </location>
</feature>
<feature type="compositionally biased region" description="Polar residues" evidence="3">
    <location>
        <begin position="257"/>
        <end position="282"/>
    </location>
</feature>
<name>A0AAJ7FDH8_CEPCN</name>
<evidence type="ECO:0000256" key="1">
    <source>
        <dbReference type="ARBA" id="ARBA00022553"/>
    </source>
</evidence>
<dbReference type="RefSeq" id="XP_024936754.1">
    <property type="nucleotide sequence ID" value="XM_025080986.1"/>
</dbReference>
<evidence type="ECO:0000313" key="4">
    <source>
        <dbReference type="Proteomes" id="UP000694920"/>
    </source>
</evidence>
<proteinExistence type="predicted"/>
<feature type="compositionally biased region" description="Polar residues" evidence="3">
    <location>
        <begin position="450"/>
        <end position="459"/>
    </location>
</feature>
<feature type="compositionally biased region" description="Basic residues" evidence="3">
    <location>
        <begin position="131"/>
        <end position="145"/>
    </location>
</feature>
<feature type="compositionally biased region" description="Basic and acidic residues" evidence="3">
    <location>
        <begin position="467"/>
        <end position="476"/>
    </location>
</feature>
<feature type="region of interest" description="Disordered" evidence="3">
    <location>
        <begin position="219"/>
        <end position="340"/>
    </location>
</feature>
<feature type="compositionally biased region" description="Basic and acidic residues" evidence="3">
    <location>
        <begin position="501"/>
        <end position="514"/>
    </location>
</feature>
<keyword evidence="1" id="KW-0597">Phosphoprotein</keyword>
<evidence type="ECO:0000313" key="8">
    <source>
        <dbReference type="RefSeq" id="XP_024936754.1"/>
    </source>
</evidence>
<dbReference type="RefSeq" id="XP_015586430.1">
    <property type="nucleotide sequence ID" value="XM_015730944.2"/>
</dbReference>
<dbReference type="RefSeq" id="XP_015586431.1">
    <property type="nucleotide sequence ID" value="XM_015730945.2"/>
</dbReference>
<evidence type="ECO:0000256" key="2">
    <source>
        <dbReference type="ARBA" id="ARBA00023054"/>
    </source>
</evidence>
<reference evidence="5 6" key="1">
    <citation type="submission" date="2025-04" db="UniProtKB">
        <authorList>
            <consortium name="RefSeq"/>
        </authorList>
    </citation>
    <scope>IDENTIFICATION</scope>
</reference>
<feature type="region of interest" description="Disordered" evidence="3">
    <location>
        <begin position="1"/>
        <end position="29"/>
    </location>
</feature>
<feature type="compositionally biased region" description="Polar residues" evidence="3">
    <location>
        <begin position="378"/>
        <end position="389"/>
    </location>
</feature>
<evidence type="ECO:0000313" key="5">
    <source>
        <dbReference type="RefSeq" id="XP_015586430.1"/>
    </source>
</evidence>
<feature type="compositionally biased region" description="Basic and acidic residues" evidence="3">
    <location>
        <begin position="219"/>
        <end position="238"/>
    </location>
</feature>
<gene>
    <name evidence="5 6 7 8 9" type="primary">LOC107263587</name>
</gene>
<keyword evidence="4" id="KW-1185">Reference proteome</keyword>
<protein>
    <submittedName>
        <fullName evidence="5 6">Titin homolog</fullName>
    </submittedName>
</protein>
<feature type="compositionally biased region" description="Basic and acidic residues" evidence="3">
    <location>
        <begin position="146"/>
        <end position="157"/>
    </location>
</feature>
<feature type="compositionally biased region" description="Basic and acidic residues" evidence="3">
    <location>
        <begin position="360"/>
        <end position="372"/>
    </location>
</feature>
<feature type="compositionally biased region" description="Basic and acidic residues" evidence="3">
    <location>
        <begin position="422"/>
        <end position="443"/>
    </location>
</feature>
<dbReference type="KEGG" id="ccin:107263587"/>
<feature type="compositionally biased region" description="Basic and acidic residues" evidence="3">
    <location>
        <begin position="789"/>
        <end position="803"/>
    </location>
</feature>
<evidence type="ECO:0000313" key="9">
    <source>
        <dbReference type="RefSeq" id="XP_024936755.1"/>
    </source>
</evidence>
<feature type="region of interest" description="Disordered" evidence="3">
    <location>
        <begin position="43"/>
        <end position="169"/>
    </location>
</feature>
<evidence type="ECO:0000256" key="3">
    <source>
        <dbReference type="SAM" id="MobiDB-lite"/>
    </source>
</evidence>
<dbReference type="RefSeq" id="XP_024936755.1">
    <property type="nucleotide sequence ID" value="XM_025080987.1"/>
</dbReference>
<feature type="region of interest" description="Disordered" evidence="3">
    <location>
        <begin position="672"/>
        <end position="724"/>
    </location>
</feature>
<dbReference type="GeneID" id="107263587"/>
<dbReference type="Proteomes" id="UP000694920">
    <property type="component" value="Unplaced"/>
</dbReference>
<evidence type="ECO:0000313" key="6">
    <source>
        <dbReference type="RefSeq" id="XP_015586431.1"/>
    </source>
</evidence>
<accession>A0AAJ7FDH8</accession>
<dbReference type="AlphaFoldDB" id="A0AAJ7FDH8"/>
<evidence type="ECO:0000313" key="7">
    <source>
        <dbReference type="RefSeq" id="XP_015586432.1"/>
    </source>
</evidence>
<sequence>MASNSLEEKINKIRQQNEEIRRRHEEVEADKKNAAKLNALVKMVPSTDWPERKEPPEFSNPLPRTNQKPKPTNREHEHPLQYHAAGGNSKKVHIFAEGDGPPPDPKYNFLADSEREEHAMEEPRDNERNRGRNKPSRGSFRKRGSGGRDVHIKDFRGHQTVQRPDTLPEYEAWRAERNRIDEARISRQRTAEGSWRREWDIDKVNIEDESLPRESRTTLGDIIRKDHKDLDKRHHSDSSEYTNRGRGGNHHFMRGTSRGSHNNRGYHHSNSYEQYHCSTLTSGPAPLSPTNSDERTVTATDKSIKITLNQGSNASKGPVMSVKVSSPSIAGTGRVGPRQKTRVMYSSQSENEIVTNELETFPRQKSFDDKSRGVHFNPNASQSSTSKSPHPQRKKDSGSKSPFPQRKEFKHDDATIGSRPQKRGENESKSPYLQRKEFKDFPKSPHSQRRSINSSNDSPKSPYPQKRTVDKSKDLNNSESQRPHRRVEKSKSFNRNSSRTEQSHENTVKIKNDLTDIENSANFGDSSSTISTIQVEEHGDEVKSYAGNIDDTKEEVSNTEVKLLKKNNEVTTEIVETIEKEDVEIFEDSIGHDDSGFVEALANDYTQIALDDEKEKVNDEGETKTILDNSTKEITDGTKDAICDNTDLNAADTKSDTVDKALVQGNVPVEISEHQADTPDLVQLPSTDEFSKSPIEKLTTTNDSKELQGVETPPEVLTKPEIVTEENTAKNKELIISAPILSEEVNKEAEQPANNNGEEKDAVKVNDTINNLIESDQKEVLEDNNTSNNDDKSAKALVKKEAETEIIGSQE</sequence>
<feature type="compositionally biased region" description="Polar residues" evidence="3">
    <location>
        <begin position="297"/>
        <end position="315"/>
    </location>
</feature>
<dbReference type="RefSeq" id="XP_015586432.1">
    <property type="nucleotide sequence ID" value="XM_015730946.2"/>
</dbReference>
<feature type="compositionally biased region" description="Basic and acidic residues" evidence="3">
    <location>
        <begin position="405"/>
        <end position="414"/>
    </location>
</feature>